<dbReference type="Gene3D" id="1.20.1050.10">
    <property type="match status" value="1"/>
</dbReference>
<dbReference type="RefSeq" id="WP_072746162.1">
    <property type="nucleotide sequence ID" value="NZ_FOHL01000003.1"/>
</dbReference>
<reference evidence="2 3" key="1">
    <citation type="submission" date="2016-12" db="EMBL/GenBank/DDBJ databases">
        <authorList>
            <person name="Song W.-J."/>
            <person name="Kurnit D.M."/>
        </authorList>
    </citation>
    <scope>NUCLEOTIDE SEQUENCE [LARGE SCALE GENOMIC DNA]</scope>
    <source>
        <strain evidence="2 3">CGMCC 1.10808</strain>
    </source>
</reference>
<dbReference type="Pfam" id="PF02798">
    <property type="entry name" value="GST_N"/>
    <property type="match status" value="1"/>
</dbReference>
<dbReference type="STRING" id="1189325.SAMN04488119_103452"/>
<protein>
    <submittedName>
        <fullName evidence="2">Glutathione S-transferase</fullName>
    </submittedName>
</protein>
<name>A0A1M7S8X5_9RHOB</name>
<dbReference type="PANTHER" id="PTHR44051:SF21">
    <property type="entry name" value="GLUTATHIONE S-TRANSFERASE FAMILY PROTEIN"/>
    <property type="match status" value="1"/>
</dbReference>
<sequence length="216" mass="23851">MSLRLFHVRHSRSFRVLWLMREMGLEGEVISLPLDREWLASEEWTRINPAGKVPALIDGQTRVFESIAAMEYLCGRYGPTPLAPRPADPDYGDWLQWMHYAEAGVATHVATLAGHRAGMAQYQVSDAHAAYLEDQIARAQRALAARVAAGGHILARGFSAADIAMGYTLHLMRIGRVALLPEVAAYMARLAERPHFRAAAAEGKDARRPDPALLEG</sequence>
<dbReference type="AlphaFoldDB" id="A0A1M7S8X5"/>
<dbReference type="EMBL" id="FRDL01000002">
    <property type="protein sequence ID" value="SHN54890.1"/>
    <property type="molecule type" value="Genomic_DNA"/>
</dbReference>
<dbReference type="SUPFAM" id="SSF47616">
    <property type="entry name" value="GST C-terminal domain-like"/>
    <property type="match status" value="1"/>
</dbReference>
<dbReference type="GO" id="GO:0016740">
    <property type="term" value="F:transferase activity"/>
    <property type="evidence" value="ECO:0007669"/>
    <property type="project" value="UniProtKB-KW"/>
</dbReference>
<dbReference type="InterPro" id="IPR040079">
    <property type="entry name" value="Glutathione_S-Trfase"/>
</dbReference>
<organism evidence="2 3">
    <name type="scientific">Oceanicella actignis</name>
    <dbReference type="NCBI Taxonomy" id="1189325"/>
    <lineage>
        <taxon>Bacteria</taxon>
        <taxon>Pseudomonadati</taxon>
        <taxon>Pseudomonadota</taxon>
        <taxon>Alphaproteobacteria</taxon>
        <taxon>Rhodobacterales</taxon>
        <taxon>Paracoccaceae</taxon>
        <taxon>Oceanicella</taxon>
    </lineage>
</organism>
<dbReference type="Gene3D" id="3.40.30.10">
    <property type="entry name" value="Glutaredoxin"/>
    <property type="match status" value="1"/>
</dbReference>
<proteinExistence type="predicted"/>
<dbReference type="SFLD" id="SFLDG00358">
    <property type="entry name" value="Main_(cytGST)"/>
    <property type="match status" value="1"/>
</dbReference>
<evidence type="ECO:0000313" key="2">
    <source>
        <dbReference type="EMBL" id="SHN54890.1"/>
    </source>
</evidence>
<feature type="domain" description="GST N-terminal" evidence="1">
    <location>
        <begin position="1"/>
        <end position="81"/>
    </location>
</feature>
<keyword evidence="2" id="KW-0808">Transferase</keyword>
<gene>
    <name evidence="2" type="ORF">SAMN05216200_10256</name>
</gene>
<dbReference type="CDD" id="cd03046">
    <property type="entry name" value="GST_N_GTT1_like"/>
    <property type="match status" value="1"/>
</dbReference>
<dbReference type="InterPro" id="IPR036249">
    <property type="entry name" value="Thioredoxin-like_sf"/>
</dbReference>
<evidence type="ECO:0000259" key="1">
    <source>
        <dbReference type="PROSITE" id="PS50404"/>
    </source>
</evidence>
<dbReference type="InterPro" id="IPR004045">
    <property type="entry name" value="Glutathione_S-Trfase_N"/>
</dbReference>
<dbReference type="Proteomes" id="UP000184066">
    <property type="component" value="Unassembled WGS sequence"/>
</dbReference>
<evidence type="ECO:0000313" key="3">
    <source>
        <dbReference type="Proteomes" id="UP000184066"/>
    </source>
</evidence>
<dbReference type="SUPFAM" id="SSF52833">
    <property type="entry name" value="Thioredoxin-like"/>
    <property type="match status" value="1"/>
</dbReference>
<dbReference type="InterPro" id="IPR036282">
    <property type="entry name" value="Glutathione-S-Trfase_C_sf"/>
</dbReference>
<keyword evidence="3" id="KW-1185">Reference proteome</keyword>
<accession>A0A1M7S8X5</accession>
<dbReference type="SFLD" id="SFLDG01150">
    <property type="entry name" value="Main.1:_Beta-like"/>
    <property type="match status" value="1"/>
</dbReference>
<dbReference type="PANTHER" id="PTHR44051">
    <property type="entry name" value="GLUTATHIONE S-TRANSFERASE-RELATED"/>
    <property type="match status" value="1"/>
</dbReference>
<dbReference type="PROSITE" id="PS50404">
    <property type="entry name" value="GST_NTER"/>
    <property type="match status" value="1"/>
</dbReference>
<dbReference type="OrthoDB" id="5740960at2"/>
<dbReference type="SFLD" id="SFLDS00019">
    <property type="entry name" value="Glutathione_Transferase_(cytos"/>
    <property type="match status" value="1"/>
</dbReference>